<feature type="domain" description="HTH marR-type" evidence="4">
    <location>
        <begin position="3"/>
        <end position="138"/>
    </location>
</feature>
<dbReference type="InterPro" id="IPR036388">
    <property type="entry name" value="WH-like_DNA-bd_sf"/>
</dbReference>
<dbReference type="PROSITE" id="PS50995">
    <property type="entry name" value="HTH_MARR_2"/>
    <property type="match status" value="1"/>
</dbReference>
<keyword evidence="6" id="KW-1185">Reference proteome</keyword>
<gene>
    <name evidence="5" type="ORF">CQ394_08435</name>
</gene>
<dbReference type="PANTHER" id="PTHR42756:SF1">
    <property type="entry name" value="TRANSCRIPTIONAL REPRESSOR OF EMRAB OPERON"/>
    <property type="match status" value="1"/>
</dbReference>
<protein>
    <submittedName>
        <fullName evidence="5">MarR family transcriptional regulator</fullName>
    </submittedName>
</protein>
<sequence length="140" mass="15930">MRVEDIISLISRIRDHANTFITDEMNKCGLKGFAPSHGDIIFALLYNEKLTMKEIAEKIEKDKSTVTALVNKLIKEGYVEKTKDTLDNRVIYVSLSEKGKALKPMFESISEDLISTVYKGISEKEKSDLLKTLLKIKNNF</sequence>
<dbReference type="PANTHER" id="PTHR42756">
    <property type="entry name" value="TRANSCRIPTIONAL REGULATOR, MARR"/>
    <property type="match status" value="1"/>
</dbReference>
<dbReference type="OrthoDB" id="9799663at2"/>
<dbReference type="PRINTS" id="PR00598">
    <property type="entry name" value="HTHMARR"/>
</dbReference>
<dbReference type="EMBL" id="PDCJ01000001">
    <property type="protein sequence ID" value="PEG32801.1"/>
    <property type="molecule type" value="Genomic_DNA"/>
</dbReference>
<organism evidence="5 6">
    <name type="scientific">Clostridium neonatale</name>
    <dbReference type="NCBI Taxonomy" id="137838"/>
    <lineage>
        <taxon>Bacteria</taxon>
        <taxon>Bacillati</taxon>
        <taxon>Bacillota</taxon>
        <taxon>Clostridia</taxon>
        <taxon>Eubacteriales</taxon>
        <taxon>Clostridiaceae</taxon>
        <taxon>Clostridium</taxon>
    </lineage>
</organism>
<dbReference type="AlphaFoldDB" id="A0A2A7MN87"/>
<reference evidence="5 6" key="1">
    <citation type="submission" date="2017-10" db="EMBL/GenBank/DDBJ databases">
        <title>Effective Description of Clostridium neonatale sp. nov. linked to necrotizing enterocolitis in neonates and a clarification of species assignable to the genus Clostridium (Prazmowski 1880) emend. Lawson and Rainey 2016.</title>
        <authorList>
            <person name="Bernard K."/>
            <person name="Burdz T."/>
            <person name="Wiebe D."/>
            <person name="Balcewich B."/>
            <person name="Alfa M."/>
            <person name="Bernier A.-M."/>
        </authorList>
    </citation>
    <scope>NUCLEOTIDE SEQUENCE [LARGE SCALE GENOMIC DNA]</scope>
    <source>
        <strain evidence="5 6">LCDC99A005</strain>
    </source>
</reference>
<keyword evidence="3" id="KW-0804">Transcription</keyword>
<dbReference type="Gene3D" id="1.10.10.10">
    <property type="entry name" value="Winged helix-like DNA-binding domain superfamily/Winged helix DNA-binding domain"/>
    <property type="match status" value="1"/>
</dbReference>
<evidence type="ECO:0000313" key="6">
    <source>
        <dbReference type="Proteomes" id="UP000220840"/>
    </source>
</evidence>
<comment type="caution">
    <text evidence="5">The sequence shown here is derived from an EMBL/GenBank/DDBJ whole genome shotgun (WGS) entry which is preliminary data.</text>
</comment>
<dbReference type="InterPro" id="IPR011991">
    <property type="entry name" value="ArsR-like_HTH"/>
</dbReference>
<dbReference type="GO" id="GO:0003700">
    <property type="term" value="F:DNA-binding transcription factor activity"/>
    <property type="evidence" value="ECO:0007669"/>
    <property type="project" value="InterPro"/>
</dbReference>
<evidence type="ECO:0000313" key="5">
    <source>
        <dbReference type="EMBL" id="PEG32801.1"/>
    </source>
</evidence>
<dbReference type="InterPro" id="IPR000835">
    <property type="entry name" value="HTH_MarR-typ"/>
</dbReference>
<keyword evidence="1" id="KW-0805">Transcription regulation</keyword>
<accession>A0A2A7MN87</accession>
<dbReference type="SMART" id="SM00347">
    <property type="entry name" value="HTH_MARR"/>
    <property type="match status" value="1"/>
</dbReference>
<dbReference type="GO" id="GO:0003677">
    <property type="term" value="F:DNA binding"/>
    <property type="evidence" value="ECO:0007669"/>
    <property type="project" value="UniProtKB-KW"/>
</dbReference>
<proteinExistence type="predicted"/>
<dbReference type="SUPFAM" id="SSF46785">
    <property type="entry name" value="Winged helix' DNA-binding domain"/>
    <property type="match status" value="1"/>
</dbReference>
<name>A0A2A7MN87_9CLOT</name>
<evidence type="ECO:0000256" key="2">
    <source>
        <dbReference type="ARBA" id="ARBA00023125"/>
    </source>
</evidence>
<keyword evidence="2" id="KW-0238">DNA-binding</keyword>
<dbReference type="Proteomes" id="UP000220840">
    <property type="component" value="Unassembled WGS sequence"/>
</dbReference>
<dbReference type="CDD" id="cd00090">
    <property type="entry name" value="HTH_ARSR"/>
    <property type="match status" value="1"/>
</dbReference>
<dbReference type="InterPro" id="IPR036390">
    <property type="entry name" value="WH_DNA-bd_sf"/>
</dbReference>
<evidence type="ECO:0000256" key="1">
    <source>
        <dbReference type="ARBA" id="ARBA00023015"/>
    </source>
</evidence>
<evidence type="ECO:0000256" key="3">
    <source>
        <dbReference type="ARBA" id="ARBA00023163"/>
    </source>
</evidence>
<evidence type="ECO:0000259" key="4">
    <source>
        <dbReference type="PROSITE" id="PS50995"/>
    </source>
</evidence>
<dbReference type="STRING" id="137838.GCA_001458595_03156"/>
<dbReference type="Pfam" id="PF12802">
    <property type="entry name" value="MarR_2"/>
    <property type="match status" value="1"/>
</dbReference>